<comment type="pathway">
    <text evidence="2 10">Amino-acid biosynthesis; L-tryptophan biosynthesis; L-tryptophan from chorismate: step 3/5.</text>
</comment>
<keyword evidence="6 10" id="KW-0028">Amino-acid biosynthesis</keyword>
<dbReference type="GO" id="GO:0000162">
    <property type="term" value="P:L-tryptophan biosynthetic process"/>
    <property type="evidence" value="ECO:0007669"/>
    <property type="project" value="UniProtKB-UniRule"/>
</dbReference>
<keyword evidence="8 10" id="KW-0057">Aromatic amino acid biosynthesis</keyword>
<name>A0A5E4TTP6_9BURK</name>
<dbReference type="Proteomes" id="UP000367825">
    <property type="component" value="Unassembled WGS sequence"/>
</dbReference>
<dbReference type="RefSeq" id="WP_150555091.1">
    <property type="nucleotide sequence ID" value="NZ_CABPSC010000004.1"/>
</dbReference>
<dbReference type="CDD" id="cd00405">
    <property type="entry name" value="PRAI"/>
    <property type="match status" value="1"/>
</dbReference>
<keyword evidence="13" id="KW-1185">Reference proteome</keyword>
<dbReference type="Pfam" id="PF00697">
    <property type="entry name" value="PRAI"/>
    <property type="match status" value="1"/>
</dbReference>
<evidence type="ECO:0000313" key="12">
    <source>
        <dbReference type="EMBL" id="VVD91306.1"/>
    </source>
</evidence>
<evidence type="ECO:0000256" key="4">
    <source>
        <dbReference type="ARBA" id="ARBA00012572"/>
    </source>
</evidence>
<gene>
    <name evidence="10" type="primary">trpF</name>
    <name evidence="12" type="ORF">PNO31109_01626</name>
</gene>
<dbReference type="OrthoDB" id="9796196at2"/>
<dbReference type="Gene3D" id="3.20.20.70">
    <property type="entry name" value="Aldolase class I"/>
    <property type="match status" value="1"/>
</dbReference>
<comment type="similarity">
    <text evidence="3 10">Belongs to the TrpF family.</text>
</comment>
<dbReference type="UniPathway" id="UPA00035">
    <property type="reaction ID" value="UER00042"/>
</dbReference>
<feature type="domain" description="N-(5'phosphoribosyl) anthranilate isomerase (PRAI)" evidence="11">
    <location>
        <begin position="10"/>
        <end position="213"/>
    </location>
</feature>
<dbReference type="NCBIfam" id="NF002298">
    <property type="entry name" value="PRK01222.1-4"/>
    <property type="match status" value="1"/>
</dbReference>
<sequence length="221" mass="23230">MKSLNTRTRIKICGLSQPADVDHAVALGVDAIGLVFYPPSPRFVDLARAAELARRVPPYVSVVGLFVNATAGEIARTVEAVPLTSLQFHGDETPGQCAALAAAAGHRPYLRAMRIGPETKDSGDLLQFANAYTVAQGLLLDALVEGYGGGGKVFDWSLIPKDIARRAVLSGGLNAHNVADAIRQVTPYAVDVSSGVEASRGVKDPARMTAFVHAVRAADAE</sequence>
<evidence type="ECO:0000313" key="13">
    <source>
        <dbReference type="Proteomes" id="UP000367825"/>
    </source>
</evidence>
<dbReference type="EMBL" id="CABPSC010000004">
    <property type="protein sequence ID" value="VVD91306.1"/>
    <property type="molecule type" value="Genomic_DNA"/>
</dbReference>
<dbReference type="InterPro" id="IPR001240">
    <property type="entry name" value="PRAI_dom"/>
</dbReference>
<dbReference type="NCBIfam" id="NF002299">
    <property type="entry name" value="PRK01222.1-6"/>
    <property type="match status" value="1"/>
</dbReference>
<accession>A0A5E4TTP6</accession>
<dbReference type="FunFam" id="3.20.20.70:FF:000075">
    <property type="entry name" value="Tryptophan biosynthesis protein TRP1"/>
    <property type="match status" value="1"/>
</dbReference>
<organism evidence="12 13">
    <name type="scientific">Pandoraea nosoerga</name>
    <dbReference type="NCBI Taxonomy" id="2508296"/>
    <lineage>
        <taxon>Bacteria</taxon>
        <taxon>Pseudomonadati</taxon>
        <taxon>Pseudomonadota</taxon>
        <taxon>Betaproteobacteria</taxon>
        <taxon>Burkholderiales</taxon>
        <taxon>Burkholderiaceae</taxon>
        <taxon>Pandoraea</taxon>
    </lineage>
</organism>
<comment type="catalytic activity">
    <reaction evidence="1 10">
        <text>N-(5-phospho-beta-D-ribosyl)anthranilate = 1-(2-carboxyphenylamino)-1-deoxy-D-ribulose 5-phosphate</text>
        <dbReference type="Rhea" id="RHEA:21540"/>
        <dbReference type="ChEBI" id="CHEBI:18277"/>
        <dbReference type="ChEBI" id="CHEBI:58613"/>
        <dbReference type="EC" id="5.3.1.24"/>
    </reaction>
</comment>
<evidence type="ECO:0000256" key="5">
    <source>
        <dbReference type="ARBA" id="ARBA00022272"/>
    </source>
</evidence>
<evidence type="ECO:0000256" key="3">
    <source>
        <dbReference type="ARBA" id="ARBA00007571"/>
    </source>
</evidence>
<dbReference type="GO" id="GO:0004640">
    <property type="term" value="F:phosphoribosylanthranilate isomerase activity"/>
    <property type="evidence" value="ECO:0007669"/>
    <property type="project" value="UniProtKB-UniRule"/>
</dbReference>
<dbReference type="PANTHER" id="PTHR42894:SF1">
    <property type="entry name" value="N-(5'-PHOSPHORIBOSYL)ANTHRANILATE ISOMERASE"/>
    <property type="match status" value="1"/>
</dbReference>
<evidence type="ECO:0000256" key="8">
    <source>
        <dbReference type="ARBA" id="ARBA00023141"/>
    </source>
</evidence>
<dbReference type="InterPro" id="IPR044643">
    <property type="entry name" value="TrpF_fam"/>
</dbReference>
<dbReference type="HAMAP" id="MF_00135">
    <property type="entry name" value="PRAI"/>
    <property type="match status" value="1"/>
</dbReference>
<keyword evidence="7 10" id="KW-0822">Tryptophan biosynthesis</keyword>
<dbReference type="InterPro" id="IPR013785">
    <property type="entry name" value="Aldolase_TIM"/>
</dbReference>
<evidence type="ECO:0000256" key="9">
    <source>
        <dbReference type="ARBA" id="ARBA00023235"/>
    </source>
</evidence>
<evidence type="ECO:0000256" key="1">
    <source>
        <dbReference type="ARBA" id="ARBA00001164"/>
    </source>
</evidence>
<evidence type="ECO:0000256" key="10">
    <source>
        <dbReference type="HAMAP-Rule" id="MF_00135"/>
    </source>
</evidence>
<keyword evidence="9 10" id="KW-0413">Isomerase</keyword>
<dbReference type="InterPro" id="IPR011060">
    <property type="entry name" value="RibuloseP-bd_barrel"/>
</dbReference>
<evidence type="ECO:0000256" key="7">
    <source>
        <dbReference type="ARBA" id="ARBA00022822"/>
    </source>
</evidence>
<dbReference type="AlphaFoldDB" id="A0A5E4TTP6"/>
<evidence type="ECO:0000259" key="11">
    <source>
        <dbReference type="Pfam" id="PF00697"/>
    </source>
</evidence>
<dbReference type="EC" id="5.3.1.24" evidence="4 10"/>
<reference evidence="12 13" key="1">
    <citation type="submission" date="2019-08" db="EMBL/GenBank/DDBJ databases">
        <authorList>
            <person name="Peeters C."/>
        </authorList>
    </citation>
    <scope>NUCLEOTIDE SEQUENCE [LARGE SCALE GENOMIC DNA]</scope>
    <source>
        <strain evidence="12 13">LMG 31109</strain>
    </source>
</reference>
<proteinExistence type="inferred from homology"/>
<dbReference type="SUPFAM" id="SSF51366">
    <property type="entry name" value="Ribulose-phoshate binding barrel"/>
    <property type="match status" value="1"/>
</dbReference>
<evidence type="ECO:0000256" key="6">
    <source>
        <dbReference type="ARBA" id="ARBA00022605"/>
    </source>
</evidence>
<protein>
    <recommendedName>
        <fullName evidence="5 10">N-(5'-phosphoribosyl)anthranilate isomerase</fullName>
        <shortName evidence="10">PRAI</shortName>
        <ecNumber evidence="4 10">5.3.1.24</ecNumber>
    </recommendedName>
</protein>
<evidence type="ECO:0000256" key="2">
    <source>
        <dbReference type="ARBA" id="ARBA00004664"/>
    </source>
</evidence>
<dbReference type="PANTHER" id="PTHR42894">
    <property type="entry name" value="N-(5'-PHOSPHORIBOSYL)ANTHRANILATE ISOMERASE"/>
    <property type="match status" value="1"/>
</dbReference>